<dbReference type="AlphaFoldDB" id="A0AAP0MN77"/>
<comment type="caution">
    <text evidence="1">The sequence shown here is derived from an EMBL/GenBank/DDBJ whole genome shotgun (WGS) entry which is preliminary data.</text>
</comment>
<name>A0AAP0MN77_9ROSI</name>
<dbReference type="EMBL" id="JBCGBO010000003">
    <property type="protein sequence ID" value="KAK9216574.1"/>
    <property type="molecule type" value="Genomic_DNA"/>
</dbReference>
<dbReference type="Proteomes" id="UP001428341">
    <property type="component" value="Unassembled WGS sequence"/>
</dbReference>
<reference evidence="1 2" key="1">
    <citation type="submission" date="2024-05" db="EMBL/GenBank/DDBJ databases">
        <title>Haplotype-resolved chromosome-level genome assembly of Huyou (Citrus changshanensis).</title>
        <authorList>
            <person name="Miao C."/>
            <person name="Chen W."/>
            <person name="Wu Y."/>
            <person name="Wang L."/>
            <person name="Zhao S."/>
            <person name="Grierson D."/>
            <person name="Xu C."/>
            <person name="Chen K."/>
        </authorList>
    </citation>
    <scope>NUCLEOTIDE SEQUENCE [LARGE SCALE GENOMIC DNA]</scope>
    <source>
        <strain evidence="1">01-14</strain>
        <tissue evidence="1">Leaf</tissue>
    </source>
</reference>
<sequence length="54" mass="5791">MGGLAIKSLRTPLTALVPESQIGELGDVINQVAGNVNCHSTYLPFSGFFRSKRV</sequence>
<organism evidence="1 2">
    <name type="scientific">Citrus x changshan-huyou</name>
    <dbReference type="NCBI Taxonomy" id="2935761"/>
    <lineage>
        <taxon>Eukaryota</taxon>
        <taxon>Viridiplantae</taxon>
        <taxon>Streptophyta</taxon>
        <taxon>Embryophyta</taxon>
        <taxon>Tracheophyta</taxon>
        <taxon>Spermatophyta</taxon>
        <taxon>Magnoliopsida</taxon>
        <taxon>eudicotyledons</taxon>
        <taxon>Gunneridae</taxon>
        <taxon>Pentapetalae</taxon>
        <taxon>rosids</taxon>
        <taxon>malvids</taxon>
        <taxon>Sapindales</taxon>
        <taxon>Rutaceae</taxon>
        <taxon>Aurantioideae</taxon>
        <taxon>Citrus</taxon>
    </lineage>
</organism>
<protein>
    <submittedName>
        <fullName evidence="1">Uncharacterized protein</fullName>
    </submittedName>
</protein>
<proteinExistence type="predicted"/>
<accession>A0AAP0MN77</accession>
<gene>
    <name evidence="1" type="ORF">WN944_008584</name>
</gene>
<evidence type="ECO:0000313" key="2">
    <source>
        <dbReference type="Proteomes" id="UP001428341"/>
    </source>
</evidence>
<keyword evidence="2" id="KW-1185">Reference proteome</keyword>
<evidence type="ECO:0000313" key="1">
    <source>
        <dbReference type="EMBL" id="KAK9216574.1"/>
    </source>
</evidence>